<dbReference type="Pfam" id="PF03403">
    <property type="entry name" value="PAF-AH_p_II"/>
    <property type="match status" value="1"/>
</dbReference>
<dbReference type="GO" id="GO:0003847">
    <property type="term" value="F:1-alkyl-2-acetylglycerophosphocholine esterase activity"/>
    <property type="evidence" value="ECO:0007669"/>
    <property type="project" value="UniProtKB-EC"/>
</dbReference>
<evidence type="ECO:0000256" key="2">
    <source>
        <dbReference type="ARBA" id="ARBA00022801"/>
    </source>
</evidence>
<evidence type="ECO:0000256" key="1">
    <source>
        <dbReference type="ARBA" id="ARBA00013201"/>
    </source>
</evidence>
<evidence type="ECO:0000256" key="4">
    <source>
        <dbReference type="ARBA" id="ARBA00023098"/>
    </source>
</evidence>
<dbReference type="PANTHER" id="PTHR10272">
    <property type="entry name" value="PLATELET-ACTIVATING FACTOR ACETYLHYDROLASE"/>
    <property type="match status" value="1"/>
</dbReference>
<gene>
    <name evidence="5" type="ORF">TrLO_g14378</name>
</gene>
<name>A0A9W7L1A8_9STRA</name>
<reference evidence="6" key="1">
    <citation type="journal article" date="2023" name="Commun. Biol.">
        <title>Genome analysis of Parmales, the sister group of diatoms, reveals the evolutionary specialization of diatoms from phago-mixotrophs to photoautotrophs.</title>
        <authorList>
            <person name="Ban H."/>
            <person name="Sato S."/>
            <person name="Yoshikawa S."/>
            <person name="Yamada K."/>
            <person name="Nakamura Y."/>
            <person name="Ichinomiya M."/>
            <person name="Sato N."/>
            <person name="Blanc-Mathieu R."/>
            <person name="Endo H."/>
            <person name="Kuwata A."/>
            <person name="Ogata H."/>
        </authorList>
    </citation>
    <scope>NUCLEOTIDE SEQUENCE [LARGE SCALE GENOMIC DNA]</scope>
    <source>
        <strain evidence="6">NIES 3700</strain>
    </source>
</reference>
<keyword evidence="2" id="KW-0378">Hydrolase</keyword>
<dbReference type="EMBL" id="BRXW01000345">
    <property type="protein sequence ID" value="GMI18755.1"/>
    <property type="molecule type" value="Genomic_DNA"/>
</dbReference>
<dbReference type="InterPro" id="IPR029058">
    <property type="entry name" value="AB_hydrolase_fold"/>
</dbReference>
<evidence type="ECO:0000256" key="3">
    <source>
        <dbReference type="ARBA" id="ARBA00022963"/>
    </source>
</evidence>
<evidence type="ECO:0000313" key="6">
    <source>
        <dbReference type="Proteomes" id="UP001165122"/>
    </source>
</evidence>
<dbReference type="OrthoDB" id="2363873at2759"/>
<dbReference type="SUPFAM" id="SSF53474">
    <property type="entry name" value="alpha/beta-Hydrolases"/>
    <property type="match status" value="1"/>
</dbReference>
<dbReference type="Gene3D" id="3.40.50.1820">
    <property type="entry name" value="alpha/beta hydrolase"/>
    <property type="match status" value="1"/>
</dbReference>
<dbReference type="Proteomes" id="UP001165122">
    <property type="component" value="Unassembled WGS sequence"/>
</dbReference>
<organism evidence="5 6">
    <name type="scientific">Triparma laevis f. longispina</name>
    <dbReference type="NCBI Taxonomy" id="1714387"/>
    <lineage>
        <taxon>Eukaryota</taxon>
        <taxon>Sar</taxon>
        <taxon>Stramenopiles</taxon>
        <taxon>Ochrophyta</taxon>
        <taxon>Bolidophyceae</taxon>
        <taxon>Parmales</taxon>
        <taxon>Triparmaceae</taxon>
        <taxon>Triparma</taxon>
    </lineage>
</organism>
<keyword evidence="4" id="KW-0443">Lipid metabolism</keyword>
<protein>
    <recommendedName>
        <fullName evidence="1">1-alkyl-2-acetylglycerophosphocholine esterase</fullName>
        <ecNumber evidence="1">3.1.1.47</ecNumber>
    </recommendedName>
</protein>
<dbReference type="GO" id="GO:0016042">
    <property type="term" value="P:lipid catabolic process"/>
    <property type="evidence" value="ECO:0007669"/>
    <property type="project" value="UniProtKB-KW"/>
</dbReference>
<dbReference type="PANTHER" id="PTHR10272:SF0">
    <property type="entry name" value="PLATELET-ACTIVATING FACTOR ACETYLHYDROLASE"/>
    <property type="match status" value="1"/>
</dbReference>
<dbReference type="AlphaFoldDB" id="A0A9W7L1A8"/>
<keyword evidence="3" id="KW-0442">Lipid degradation</keyword>
<comment type="caution">
    <text evidence="5">The sequence shown here is derived from an EMBL/GenBank/DDBJ whole genome shotgun (WGS) entry which is preliminary data.</text>
</comment>
<accession>A0A9W7L1A8</accession>
<dbReference type="EC" id="3.1.1.47" evidence="1"/>
<keyword evidence="6" id="KW-1185">Reference proteome</keyword>
<evidence type="ECO:0000313" key="5">
    <source>
        <dbReference type="EMBL" id="GMI18755.1"/>
    </source>
</evidence>
<sequence>MTTDVVGVTDLRNPESGSCIRVYYPATKPVTREVTNPPTVKLFRNRLPYFASGYVWVFVHVFNVPNLFFRYVIYPLLYPLLYLNPLNHVNLPYAISDAPVLAPKKNTKYPLIAWSHGLTGTGDEHGLLAISMAKRGYVVALPHHSDGSSAYTDLEDGTDVPYEKPIFSNYDPKFRQNQVVKRVSELNAAVDQVLRKNSPLNKFVDTSNLFCGGFSFGGATAGAAASGKSRFKAAILIDGWYHIHFPKYDIDVNLPLELHSAATAPRIPTLFIGSEEFSKQEMLQKATTRVQKLCKPKAEVHVLAGTKHGNFMEAMYWLPSYVTGRIGMVGKEVDPFKTYYTYASKVLEFCERQRNSNIRIS</sequence>
<proteinExistence type="predicted"/>